<reference evidence="2" key="1">
    <citation type="journal article" date="2021" name="Open Biol.">
        <title>Shared evolutionary footprints suggest mitochondrial oxidative damage underlies multiple complex I losses in fungi.</title>
        <authorList>
            <person name="Schikora-Tamarit M.A."/>
            <person name="Marcet-Houben M."/>
            <person name="Nosek J."/>
            <person name="Gabaldon T."/>
        </authorList>
    </citation>
    <scope>NUCLEOTIDE SEQUENCE</scope>
    <source>
        <strain evidence="2">CBS6075</strain>
    </source>
</reference>
<proteinExistence type="predicted"/>
<sequence>MNSVTVNDHSNDQTEQPHREDENGKDEEECRGHLITVHGVVHDICESIGTDNHKHHLHCNEYIIKTDGIPGLDLLVEESRYEPQNCMEFSKMSVGSSGLVQTQCLLRDDLNDCTPIMAIKTQKTNRTKDGPAAWCPALRRDFRISRVPWVRFNNLKILRHIKDRKIIHP</sequence>
<dbReference type="EMBL" id="JAEUBE010000042">
    <property type="protein sequence ID" value="KAH3671878.1"/>
    <property type="molecule type" value="Genomic_DNA"/>
</dbReference>
<feature type="region of interest" description="Disordered" evidence="1">
    <location>
        <begin position="1"/>
        <end position="27"/>
    </location>
</feature>
<reference evidence="2" key="2">
    <citation type="submission" date="2021-01" db="EMBL/GenBank/DDBJ databases">
        <authorList>
            <person name="Schikora-Tamarit M.A."/>
        </authorList>
    </citation>
    <scope>NUCLEOTIDE SEQUENCE</scope>
    <source>
        <strain evidence="2">CBS6075</strain>
    </source>
</reference>
<accession>A0A9P8PGJ5</accession>
<dbReference type="GeneID" id="70232032"/>
<gene>
    <name evidence="2" type="ORF">OGAPHI_000064</name>
</gene>
<protein>
    <submittedName>
        <fullName evidence="2">Uncharacterized protein</fullName>
    </submittedName>
</protein>
<keyword evidence="3" id="KW-1185">Reference proteome</keyword>
<feature type="compositionally biased region" description="Basic and acidic residues" evidence="1">
    <location>
        <begin position="9"/>
        <end position="27"/>
    </location>
</feature>
<organism evidence="2 3">
    <name type="scientific">Ogataea philodendri</name>
    <dbReference type="NCBI Taxonomy" id="1378263"/>
    <lineage>
        <taxon>Eukaryota</taxon>
        <taxon>Fungi</taxon>
        <taxon>Dikarya</taxon>
        <taxon>Ascomycota</taxon>
        <taxon>Saccharomycotina</taxon>
        <taxon>Pichiomycetes</taxon>
        <taxon>Pichiales</taxon>
        <taxon>Pichiaceae</taxon>
        <taxon>Ogataea</taxon>
    </lineage>
</organism>
<evidence type="ECO:0000256" key="1">
    <source>
        <dbReference type="SAM" id="MobiDB-lite"/>
    </source>
</evidence>
<evidence type="ECO:0000313" key="3">
    <source>
        <dbReference type="Proteomes" id="UP000769157"/>
    </source>
</evidence>
<evidence type="ECO:0000313" key="2">
    <source>
        <dbReference type="EMBL" id="KAH3671878.1"/>
    </source>
</evidence>
<comment type="caution">
    <text evidence="2">The sequence shown here is derived from an EMBL/GenBank/DDBJ whole genome shotgun (WGS) entry which is preliminary data.</text>
</comment>
<dbReference type="Proteomes" id="UP000769157">
    <property type="component" value="Unassembled WGS sequence"/>
</dbReference>
<dbReference type="AlphaFoldDB" id="A0A9P8PGJ5"/>
<name>A0A9P8PGJ5_9ASCO</name>
<dbReference type="RefSeq" id="XP_046064993.1">
    <property type="nucleotide sequence ID" value="XM_046207894.1"/>
</dbReference>